<dbReference type="EMBL" id="JAVREO010000016">
    <property type="protein sequence ID" value="MDT0269418.1"/>
    <property type="molecule type" value="Genomic_DNA"/>
</dbReference>
<protein>
    <submittedName>
        <fullName evidence="2">Uncharacterized protein</fullName>
    </submittedName>
</protein>
<evidence type="ECO:0000313" key="2">
    <source>
        <dbReference type="EMBL" id="MDT0269418.1"/>
    </source>
</evidence>
<evidence type="ECO:0000313" key="3">
    <source>
        <dbReference type="Proteomes" id="UP001183410"/>
    </source>
</evidence>
<evidence type="ECO:0000256" key="1">
    <source>
        <dbReference type="SAM" id="MobiDB-lite"/>
    </source>
</evidence>
<organism evidence="2 3">
    <name type="scientific">Streptomyces chisholmiae</name>
    <dbReference type="NCBI Taxonomy" id="3075540"/>
    <lineage>
        <taxon>Bacteria</taxon>
        <taxon>Bacillati</taxon>
        <taxon>Actinomycetota</taxon>
        <taxon>Actinomycetes</taxon>
        <taxon>Kitasatosporales</taxon>
        <taxon>Streptomycetaceae</taxon>
        <taxon>Streptomyces</taxon>
    </lineage>
</organism>
<accession>A0ABU2JWM7</accession>
<dbReference type="RefSeq" id="WP_311669496.1">
    <property type="nucleotide sequence ID" value="NZ_JAVREO010000016.1"/>
</dbReference>
<reference evidence="3" key="1">
    <citation type="submission" date="2023-07" db="EMBL/GenBank/DDBJ databases">
        <title>30 novel species of actinomycetes from the DSMZ collection.</title>
        <authorList>
            <person name="Nouioui I."/>
        </authorList>
    </citation>
    <scope>NUCLEOTIDE SEQUENCE [LARGE SCALE GENOMIC DNA]</scope>
    <source>
        <strain evidence="3">DSM 44915</strain>
    </source>
</reference>
<dbReference type="Proteomes" id="UP001183410">
    <property type="component" value="Unassembled WGS sequence"/>
</dbReference>
<keyword evidence="3" id="KW-1185">Reference proteome</keyword>
<feature type="region of interest" description="Disordered" evidence="1">
    <location>
        <begin position="17"/>
        <end position="47"/>
    </location>
</feature>
<gene>
    <name evidence="2" type="ORF">RM844_24355</name>
</gene>
<comment type="caution">
    <text evidence="2">The sequence shown here is derived from an EMBL/GenBank/DDBJ whole genome shotgun (WGS) entry which is preliminary data.</text>
</comment>
<name>A0ABU2JWM7_9ACTN</name>
<proteinExistence type="predicted"/>
<feature type="compositionally biased region" description="Basic residues" evidence="1">
    <location>
        <begin position="23"/>
        <end position="37"/>
    </location>
</feature>
<sequence length="47" mass="5643">MLEYELHRQRSAELESAASAYRRERRRARLPRRRRAVPRVNEPKPAG</sequence>